<evidence type="ECO:0000313" key="11">
    <source>
        <dbReference type="Proteomes" id="UP000033451"/>
    </source>
</evidence>
<evidence type="ECO:0000259" key="9">
    <source>
        <dbReference type="PROSITE" id="PS51173"/>
    </source>
</evidence>
<evidence type="ECO:0000256" key="3">
    <source>
        <dbReference type="ARBA" id="ARBA00023001"/>
    </source>
</evidence>
<dbReference type="InterPro" id="IPR001919">
    <property type="entry name" value="CBD2"/>
</dbReference>
<feature type="compositionally biased region" description="Pro residues" evidence="8">
    <location>
        <begin position="424"/>
        <end position="434"/>
    </location>
</feature>
<dbReference type="Pfam" id="PF00150">
    <property type="entry name" value="Cellulase"/>
    <property type="match status" value="1"/>
</dbReference>
<comment type="caution">
    <text evidence="10">The sequence shown here is derived from an EMBL/GenBank/DDBJ whole genome shotgun (WGS) entry which is preliminary data.</text>
</comment>
<gene>
    <name evidence="10" type="ORF">RR49_01253</name>
</gene>
<dbReference type="Pfam" id="PF00553">
    <property type="entry name" value="CBM_2"/>
    <property type="match status" value="1"/>
</dbReference>
<dbReference type="AlphaFoldDB" id="A0A0F0LUY7"/>
<comment type="similarity">
    <text evidence="7">Belongs to the glycosyl hydrolase 5 (cellulase A) family.</text>
</comment>
<dbReference type="SMART" id="SM00637">
    <property type="entry name" value="CBD_II"/>
    <property type="match status" value="1"/>
</dbReference>
<reference evidence="10 11" key="1">
    <citation type="submission" date="2015-02" db="EMBL/GenBank/DDBJ databases">
        <title>Draft genome sequences of ten Microbacterium spp. with emphasis on heavy metal contaminated environments.</title>
        <authorList>
            <person name="Corretto E."/>
        </authorList>
    </citation>
    <scope>NUCLEOTIDE SEQUENCE [LARGE SCALE GENOMIC DNA]</scope>
    <source>
        <strain evidence="10 11">DSM 18659</strain>
    </source>
</reference>
<feature type="domain" description="CBM2" evidence="9">
    <location>
        <begin position="449"/>
        <end position="553"/>
    </location>
</feature>
<proteinExistence type="inferred from homology"/>
<dbReference type="InterPro" id="IPR017853">
    <property type="entry name" value="GH"/>
</dbReference>
<protein>
    <recommendedName>
        <fullName evidence="7">Endoglucanase</fullName>
        <ecNumber evidence="7">3.2.1.4</ecNumber>
    </recommendedName>
</protein>
<evidence type="ECO:0000256" key="1">
    <source>
        <dbReference type="ARBA" id="ARBA00000966"/>
    </source>
</evidence>
<dbReference type="SUPFAM" id="SSF51445">
    <property type="entry name" value="(Trans)glycosidases"/>
    <property type="match status" value="1"/>
</dbReference>
<dbReference type="PROSITE" id="PS51173">
    <property type="entry name" value="CBM2"/>
    <property type="match status" value="1"/>
</dbReference>
<dbReference type="GO" id="GO:0030247">
    <property type="term" value="F:polysaccharide binding"/>
    <property type="evidence" value="ECO:0007669"/>
    <property type="project" value="UniProtKB-UniRule"/>
</dbReference>
<dbReference type="Proteomes" id="UP000033451">
    <property type="component" value="Unassembled WGS sequence"/>
</dbReference>
<dbReference type="InterPro" id="IPR008965">
    <property type="entry name" value="CBM2/CBM3_carb-bd_dom_sf"/>
</dbReference>
<keyword evidence="3 7" id="KW-0136">Cellulose degradation</keyword>
<evidence type="ECO:0000256" key="6">
    <source>
        <dbReference type="ARBA" id="ARBA00023326"/>
    </source>
</evidence>
<evidence type="ECO:0000256" key="2">
    <source>
        <dbReference type="ARBA" id="ARBA00022801"/>
    </source>
</evidence>
<comment type="catalytic activity">
    <reaction evidence="1 7">
        <text>Endohydrolysis of (1-&gt;4)-beta-D-glucosidic linkages in cellulose, lichenin and cereal beta-D-glucans.</text>
        <dbReference type="EC" id="3.2.1.4"/>
    </reaction>
</comment>
<dbReference type="EMBL" id="JYIY01000070">
    <property type="protein sequence ID" value="KJL36918.1"/>
    <property type="molecule type" value="Genomic_DNA"/>
</dbReference>
<dbReference type="PATRIC" id="fig|400772.4.peg.1277"/>
<keyword evidence="4 7" id="KW-0119">Carbohydrate metabolism</keyword>
<evidence type="ECO:0000313" key="10">
    <source>
        <dbReference type="EMBL" id="KJL36918.1"/>
    </source>
</evidence>
<dbReference type="GO" id="GO:0008810">
    <property type="term" value="F:cellulase activity"/>
    <property type="evidence" value="ECO:0007669"/>
    <property type="project" value="UniProtKB-EC"/>
</dbReference>
<evidence type="ECO:0000256" key="8">
    <source>
        <dbReference type="SAM" id="MobiDB-lite"/>
    </source>
</evidence>
<dbReference type="SUPFAM" id="SSF49384">
    <property type="entry name" value="Carbohydrate-binding domain"/>
    <property type="match status" value="1"/>
</dbReference>
<dbReference type="Gene3D" id="3.20.20.80">
    <property type="entry name" value="Glycosidases"/>
    <property type="match status" value="1"/>
</dbReference>
<keyword evidence="2 7" id="KW-0378">Hydrolase</keyword>
<accession>A0A0F0LUY7</accession>
<sequence>MAVASSERRFRARVIGMLAAAVVALTVGLVAPLSAQAAAPSGWLHTSGSKILASDNSVYTIKAVNWFGMETSNCAPHGLWSISLDQGMREIASMGFNTIRLPFSNECLAASSTTSINQNLNPTLVSLTPLQLMDVVIARAKAYGLHVILDRHRPDSGSQSALWYTSQYSEQKWIADWTMLATRYRNDPTVIGADLHNEPHDPSCWGCGNAATDWQAAATRAGNAVLAANPNLLIIVEGVSTQADGSTTWWGGGLKDVAKKPVVLTVANRVVYSSHDYPASVYNQSWFSAGNYPANLPGVWDANWGYLQKQNIAPVFVGEFGTLLQTTSDKQWLASIVSYIRANGLSYGYWSFNPNSGDTGGLVADDWTTPQAAKLAALAPILSPVTPPSPAPLSPSASPSTSTSPVPTPTATPAPSPSATTAPSSPPAASPAPSPTVSAPPVATPSPSAPKPVTSGTVTTAWQLQSAWQAGYVANFVVTASSAVHGWSISWSSPSATQIVSAWGMGCTLAGTTITCTGKDWAGPLSAGQSVWVGLQVAATSAPANPALTVTAN</sequence>
<name>A0A0F0LUY7_9MICO</name>
<feature type="compositionally biased region" description="Low complexity" evidence="8">
    <location>
        <begin position="394"/>
        <end position="405"/>
    </location>
</feature>
<dbReference type="Gene3D" id="2.60.40.290">
    <property type="match status" value="1"/>
</dbReference>
<feature type="compositionally biased region" description="Pro residues" evidence="8">
    <location>
        <begin position="406"/>
        <end position="416"/>
    </location>
</feature>
<dbReference type="GO" id="GO:0030245">
    <property type="term" value="P:cellulose catabolic process"/>
    <property type="evidence" value="ECO:0007669"/>
    <property type="project" value="UniProtKB-KW"/>
</dbReference>
<dbReference type="PROSITE" id="PS00659">
    <property type="entry name" value="GLYCOSYL_HYDROL_F5"/>
    <property type="match status" value="1"/>
</dbReference>
<dbReference type="RefSeq" id="WP_045247205.1">
    <property type="nucleotide sequence ID" value="NZ_JYIY01000070.1"/>
</dbReference>
<evidence type="ECO:0000256" key="4">
    <source>
        <dbReference type="ARBA" id="ARBA00023277"/>
    </source>
</evidence>
<dbReference type="InterPro" id="IPR018087">
    <property type="entry name" value="Glyco_hydro_5_CS"/>
</dbReference>
<dbReference type="PANTHER" id="PTHR35923">
    <property type="entry name" value="MAJOR EXTRACELLULAR ENDOGLUCANASE"/>
    <property type="match status" value="1"/>
</dbReference>
<keyword evidence="5 7" id="KW-0326">Glycosidase</keyword>
<dbReference type="STRING" id="400772.RR49_01253"/>
<dbReference type="EC" id="3.2.1.4" evidence="7"/>
<organism evidence="10 11">
    <name type="scientific">Microbacterium ginsengisoli</name>
    <dbReference type="NCBI Taxonomy" id="400772"/>
    <lineage>
        <taxon>Bacteria</taxon>
        <taxon>Bacillati</taxon>
        <taxon>Actinomycetota</taxon>
        <taxon>Actinomycetes</taxon>
        <taxon>Micrococcales</taxon>
        <taxon>Microbacteriaceae</taxon>
        <taxon>Microbacterium</taxon>
    </lineage>
</organism>
<keyword evidence="11" id="KW-1185">Reference proteome</keyword>
<dbReference type="InterPro" id="IPR012291">
    <property type="entry name" value="CBM2_carb-bd_dom_sf"/>
</dbReference>
<evidence type="ECO:0000256" key="5">
    <source>
        <dbReference type="ARBA" id="ARBA00023295"/>
    </source>
</evidence>
<feature type="region of interest" description="Disordered" evidence="8">
    <location>
        <begin position="387"/>
        <end position="455"/>
    </location>
</feature>
<evidence type="ECO:0000256" key="7">
    <source>
        <dbReference type="RuleBase" id="RU361153"/>
    </source>
</evidence>
<dbReference type="InterPro" id="IPR001547">
    <property type="entry name" value="Glyco_hydro_5"/>
</dbReference>
<keyword evidence="6 7" id="KW-0624">Polysaccharide degradation</keyword>
<dbReference type="PANTHER" id="PTHR35923:SF2">
    <property type="entry name" value="ENDOGLUCANASE"/>
    <property type="match status" value="1"/>
</dbReference>